<sequence length="75" mass="8293">MNEISNAASAVHLTITTNNNVGKRAIKELNEEERRAAMWFKWHTQAGKGKAGGRKQAAPAIAKPKNDLRYVKAHP</sequence>
<proteinExistence type="predicted"/>
<evidence type="ECO:0000256" key="1">
    <source>
        <dbReference type="SAM" id="MobiDB-lite"/>
    </source>
</evidence>
<protein>
    <submittedName>
        <fullName evidence="3">Uncharacterized protein</fullName>
    </submittedName>
</protein>
<organism evidence="2 3">
    <name type="scientific">Ascaris lumbricoides</name>
    <name type="common">Giant roundworm</name>
    <dbReference type="NCBI Taxonomy" id="6252"/>
    <lineage>
        <taxon>Eukaryota</taxon>
        <taxon>Metazoa</taxon>
        <taxon>Ecdysozoa</taxon>
        <taxon>Nematoda</taxon>
        <taxon>Chromadorea</taxon>
        <taxon>Rhabditida</taxon>
        <taxon>Spirurina</taxon>
        <taxon>Ascaridomorpha</taxon>
        <taxon>Ascaridoidea</taxon>
        <taxon>Ascarididae</taxon>
        <taxon>Ascaris</taxon>
    </lineage>
</organism>
<name>A0A0M3I2M4_ASCLU</name>
<dbReference type="AlphaFoldDB" id="A0A0M3I2M4"/>
<evidence type="ECO:0000313" key="3">
    <source>
        <dbReference type="WBParaSite" id="ALUE_0001076801-mRNA-1"/>
    </source>
</evidence>
<feature type="compositionally biased region" description="Basic and acidic residues" evidence="1">
    <location>
        <begin position="64"/>
        <end position="75"/>
    </location>
</feature>
<evidence type="ECO:0000313" key="2">
    <source>
        <dbReference type="Proteomes" id="UP000036681"/>
    </source>
</evidence>
<keyword evidence="2" id="KW-1185">Reference proteome</keyword>
<reference evidence="3" key="1">
    <citation type="submission" date="2017-02" db="UniProtKB">
        <authorList>
            <consortium name="WormBaseParasite"/>
        </authorList>
    </citation>
    <scope>IDENTIFICATION</scope>
</reference>
<accession>A0A0M3I2M4</accession>
<dbReference type="WBParaSite" id="ALUE_0001076801-mRNA-1">
    <property type="protein sequence ID" value="ALUE_0001076801-mRNA-1"/>
    <property type="gene ID" value="ALUE_0001076801"/>
</dbReference>
<feature type="region of interest" description="Disordered" evidence="1">
    <location>
        <begin position="45"/>
        <end position="75"/>
    </location>
</feature>
<dbReference type="Proteomes" id="UP000036681">
    <property type="component" value="Unplaced"/>
</dbReference>